<dbReference type="AlphaFoldDB" id="A0A840AIC0"/>
<gene>
    <name evidence="2" type="ORF">GGR25_001138</name>
</gene>
<keyword evidence="2" id="KW-0808">Transferase</keyword>
<name>A0A840AIC0_9HYPH</name>
<protein>
    <submittedName>
        <fullName evidence="2">Rhodanese-related sulfurtransferase</fullName>
    </submittedName>
</protein>
<reference evidence="2 3" key="1">
    <citation type="submission" date="2020-08" db="EMBL/GenBank/DDBJ databases">
        <title>Genomic Encyclopedia of Type Strains, Phase IV (KMG-IV): sequencing the most valuable type-strain genomes for metagenomic binning, comparative biology and taxonomic classification.</title>
        <authorList>
            <person name="Goeker M."/>
        </authorList>
    </citation>
    <scope>NUCLEOTIDE SEQUENCE [LARGE SCALE GENOMIC DNA]</scope>
    <source>
        <strain evidence="2 3">DSM 25966</strain>
    </source>
</reference>
<dbReference type="InterPro" id="IPR036873">
    <property type="entry name" value="Rhodanese-like_dom_sf"/>
</dbReference>
<dbReference type="SMART" id="SM00450">
    <property type="entry name" value="RHOD"/>
    <property type="match status" value="1"/>
</dbReference>
<comment type="caution">
    <text evidence="2">The sequence shown here is derived from an EMBL/GenBank/DDBJ whole genome shotgun (WGS) entry which is preliminary data.</text>
</comment>
<proteinExistence type="predicted"/>
<evidence type="ECO:0000259" key="1">
    <source>
        <dbReference type="PROSITE" id="PS50206"/>
    </source>
</evidence>
<evidence type="ECO:0000313" key="3">
    <source>
        <dbReference type="Proteomes" id="UP000553963"/>
    </source>
</evidence>
<dbReference type="PANTHER" id="PTHR43031:SF7">
    <property type="entry name" value="NITRIC OXIDE REDUCTASE FLRD-NAD(+) REDUCTASE"/>
    <property type="match status" value="1"/>
</dbReference>
<keyword evidence="3" id="KW-1185">Reference proteome</keyword>
<dbReference type="Proteomes" id="UP000553963">
    <property type="component" value="Unassembled WGS sequence"/>
</dbReference>
<feature type="domain" description="Rhodanese" evidence="1">
    <location>
        <begin position="17"/>
        <end position="106"/>
    </location>
</feature>
<dbReference type="GO" id="GO:0016740">
    <property type="term" value="F:transferase activity"/>
    <property type="evidence" value="ECO:0007669"/>
    <property type="project" value="UniProtKB-KW"/>
</dbReference>
<dbReference type="Pfam" id="PF00581">
    <property type="entry name" value="Rhodanese"/>
    <property type="match status" value="1"/>
</dbReference>
<dbReference type="SUPFAM" id="SSF52821">
    <property type="entry name" value="Rhodanese/Cell cycle control phosphatase"/>
    <property type="match status" value="1"/>
</dbReference>
<dbReference type="EMBL" id="JACIDS010000002">
    <property type="protein sequence ID" value="MBB3930099.1"/>
    <property type="molecule type" value="Genomic_DNA"/>
</dbReference>
<dbReference type="PANTHER" id="PTHR43031">
    <property type="entry name" value="FAD-DEPENDENT OXIDOREDUCTASE"/>
    <property type="match status" value="1"/>
</dbReference>
<dbReference type="RefSeq" id="WP_183397791.1">
    <property type="nucleotide sequence ID" value="NZ_JACIDS010000002.1"/>
</dbReference>
<dbReference type="InterPro" id="IPR050229">
    <property type="entry name" value="GlpE_sulfurtransferase"/>
</dbReference>
<accession>A0A840AIC0</accession>
<evidence type="ECO:0000313" key="2">
    <source>
        <dbReference type="EMBL" id="MBB3930099.1"/>
    </source>
</evidence>
<organism evidence="2 3">
    <name type="scientific">Kaistia hirudinis</name>
    <dbReference type="NCBI Taxonomy" id="1293440"/>
    <lineage>
        <taxon>Bacteria</taxon>
        <taxon>Pseudomonadati</taxon>
        <taxon>Pseudomonadota</taxon>
        <taxon>Alphaproteobacteria</taxon>
        <taxon>Hyphomicrobiales</taxon>
        <taxon>Kaistiaceae</taxon>
        <taxon>Kaistia</taxon>
    </lineage>
</organism>
<dbReference type="PROSITE" id="PS50206">
    <property type="entry name" value="RHODANESE_3"/>
    <property type="match status" value="1"/>
</dbReference>
<sequence length="127" mass="13451">MSQNLKPIDAAAAARLRDKGALMVDVREPGEYARSRIPQSQNMPLSRFEAMALPAGPKQPVVFYCASGNRTTVARARLAAKAGALDSYVLEGGISAWGRAGLPLESGRGEGEGRAPGRGLLARWFGL</sequence>
<dbReference type="Gene3D" id="3.40.250.10">
    <property type="entry name" value="Rhodanese-like domain"/>
    <property type="match status" value="1"/>
</dbReference>
<dbReference type="InterPro" id="IPR001763">
    <property type="entry name" value="Rhodanese-like_dom"/>
</dbReference>